<dbReference type="SUPFAM" id="SSF53335">
    <property type="entry name" value="S-adenosyl-L-methionine-dependent methyltransferases"/>
    <property type="match status" value="1"/>
</dbReference>
<dbReference type="Gene3D" id="3.90.120.10">
    <property type="entry name" value="DNA Methylase, subunit A, domain 2"/>
    <property type="match status" value="1"/>
</dbReference>
<dbReference type="GO" id="GO:0032259">
    <property type="term" value="P:methylation"/>
    <property type="evidence" value="ECO:0007669"/>
    <property type="project" value="UniProtKB-KW"/>
</dbReference>
<evidence type="ECO:0000313" key="11">
    <source>
        <dbReference type="Proteomes" id="UP000615593"/>
    </source>
</evidence>
<comment type="similarity">
    <text evidence="6 7">Belongs to the class I-like SAM-binding methyltransferase superfamily. C5-methyltransferase family.</text>
</comment>
<dbReference type="RefSeq" id="WP_051191389.1">
    <property type="nucleotide sequence ID" value="NZ_BMWY01000013.1"/>
</dbReference>
<feature type="active site" evidence="6">
    <location>
        <position position="113"/>
    </location>
</feature>
<reference evidence="11" key="1">
    <citation type="journal article" date="2019" name="Int. J. Syst. Evol. Microbiol.">
        <title>The Global Catalogue of Microorganisms (GCM) 10K type strain sequencing project: providing services to taxonomists for standard genome sequencing and annotation.</title>
        <authorList>
            <consortium name="The Broad Institute Genomics Platform"/>
            <consortium name="The Broad Institute Genome Sequencing Center for Infectious Disease"/>
            <person name="Wu L."/>
            <person name="Ma J."/>
        </authorList>
    </citation>
    <scope>NUCLEOTIDE SEQUENCE [LARGE SCALE GENOMIC DNA]</scope>
    <source>
        <strain evidence="11">KCTC 12708</strain>
    </source>
</reference>
<evidence type="ECO:0000256" key="9">
    <source>
        <dbReference type="SAM" id="MobiDB-lite"/>
    </source>
</evidence>
<feature type="region of interest" description="Disordered" evidence="9">
    <location>
        <begin position="1"/>
        <end position="21"/>
    </location>
</feature>
<proteinExistence type="inferred from homology"/>
<evidence type="ECO:0000256" key="5">
    <source>
        <dbReference type="ARBA" id="ARBA00047422"/>
    </source>
</evidence>
<dbReference type="InterPro" id="IPR018117">
    <property type="entry name" value="C5_DNA_meth_AS"/>
</dbReference>
<evidence type="ECO:0000256" key="7">
    <source>
        <dbReference type="RuleBase" id="RU000416"/>
    </source>
</evidence>
<dbReference type="CDD" id="cd00315">
    <property type="entry name" value="Cyt_C5_DNA_methylase"/>
    <property type="match status" value="1"/>
</dbReference>
<keyword evidence="11" id="KW-1185">Reference proteome</keyword>
<keyword evidence="1 6" id="KW-0489">Methyltransferase</keyword>
<organism evidence="10 11">
    <name type="scientific">Mesonia mobilis</name>
    <dbReference type="NCBI Taxonomy" id="369791"/>
    <lineage>
        <taxon>Bacteria</taxon>
        <taxon>Pseudomonadati</taxon>
        <taxon>Bacteroidota</taxon>
        <taxon>Flavobacteriia</taxon>
        <taxon>Flavobacteriales</taxon>
        <taxon>Flavobacteriaceae</taxon>
        <taxon>Mesonia</taxon>
    </lineage>
</organism>
<comment type="caution">
    <text evidence="10">The sequence shown here is derived from an EMBL/GenBank/DDBJ whole genome shotgun (WGS) entry which is preliminary data.</text>
</comment>
<protein>
    <recommendedName>
        <fullName evidence="8">Cytosine-specific methyltransferase</fullName>
        <ecNumber evidence="8">2.1.1.37</ecNumber>
    </recommendedName>
</protein>
<keyword evidence="3 6" id="KW-0949">S-adenosyl-L-methionine</keyword>
<evidence type="ECO:0000313" key="10">
    <source>
        <dbReference type="EMBL" id="GGZ64993.1"/>
    </source>
</evidence>
<comment type="catalytic activity">
    <reaction evidence="5 8">
        <text>a 2'-deoxycytidine in DNA + S-adenosyl-L-methionine = a 5-methyl-2'-deoxycytidine in DNA + S-adenosyl-L-homocysteine + H(+)</text>
        <dbReference type="Rhea" id="RHEA:13681"/>
        <dbReference type="Rhea" id="RHEA-COMP:11369"/>
        <dbReference type="Rhea" id="RHEA-COMP:11370"/>
        <dbReference type="ChEBI" id="CHEBI:15378"/>
        <dbReference type="ChEBI" id="CHEBI:57856"/>
        <dbReference type="ChEBI" id="CHEBI:59789"/>
        <dbReference type="ChEBI" id="CHEBI:85452"/>
        <dbReference type="ChEBI" id="CHEBI:85454"/>
        <dbReference type="EC" id="2.1.1.37"/>
    </reaction>
</comment>
<evidence type="ECO:0000256" key="4">
    <source>
        <dbReference type="ARBA" id="ARBA00022747"/>
    </source>
</evidence>
<dbReference type="Proteomes" id="UP000615593">
    <property type="component" value="Unassembled WGS sequence"/>
</dbReference>
<evidence type="ECO:0000256" key="8">
    <source>
        <dbReference type="RuleBase" id="RU000417"/>
    </source>
</evidence>
<dbReference type="EC" id="2.1.1.37" evidence="8"/>
<dbReference type="PANTHER" id="PTHR10629:SF52">
    <property type="entry name" value="DNA (CYTOSINE-5)-METHYLTRANSFERASE 1"/>
    <property type="match status" value="1"/>
</dbReference>
<gene>
    <name evidence="10" type="ORF">GCM10008088_28040</name>
</gene>
<sequence>MTKNKQYSNTTQTTKQEANEPQILEFSERKKWIHQGEEEISNKSKVISLFSGSGGLDLGFLATGKFEIIFANDFNYQACESYTHNIGNHIVCDDIKNIKSLPEADIIIGGPPCQGFSTANPARSFDDPRNQLFKEYARIINEVKPKMFLMENVSGMVTMQKGKVFKLIKKELSNCGYTLYDKLLNSKDFGVPQSRRRMIVIGVRNDIDKKFTFPKPSHSADNYKTVGDAICKTPISSKDPNHKIGKLTDLNLKRIKHIPEGGSMQDCPKELQNNSDLKRAMRRLDREKESYTIVHNNCDHYYHPTENRRITIREMARLQGYPDDYVFLGSKSEQSRQVGNSVPVGLSKAMAKSIYSFIKKIEINE</sequence>
<evidence type="ECO:0000256" key="2">
    <source>
        <dbReference type="ARBA" id="ARBA00022679"/>
    </source>
</evidence>
<evidence type="ECO:0000256" key="1">
    <source>
        <dbReference type="ARBA" id="ARBA00022603"/>
    </source>
</evidence>
<dbReference type="PROSITE" id="PS51679">
    <property type="entry name" value="SAM_MT_C5"/>
    <property type="match status" value="1"/>
</dbReference>
<feature type="compositionally biased region" description="Polar residues" evidence="9">
    <location>
        <begin position="1"/>
        <end position="16"/>
    </location>
</feature>
<dbReference type="InterPro" id="IPR029063">
    <property type="entry name" value="SAM-dependent_MTases_sf"/>
</dbReference>
<accession>A0ABQ3C7U4</accession>
<dbReference type="PANTHER" id="PTHR10629">
    <property type="entry name" value="CYTOSINE-SPECIFIC METHYLTRANSFERASE"/>
    <property type="match status" value="1"/>
</dbReference>
<dbReference type="InterPro" id="IPR031303">
    <property type="entry name" value="C5_meth_CS"/>
</dbReference>
<keyword evidence="4" id="KW-0680">Restriction system</keyword>
<evidence type="ECO:0000256" key="6">
    <source>
        <dbReference type="PROSITE-ProRule" id="PRU01016"/>
    </source>
</evidence>
<dbReference type="Gene3D" id="3.40.50.150">
    <property type="entry name" value="Vaccinia Virus protein VP39"/>
    <property type="match status" value="1"/>
</dbReference>
<dbReference type="Pfam" id="PF00145">
    <property type="entry name" value="DNA_methylase"/>
    <property type="match status" value="1"/>
</dbReference>
<dbReference type="NCBIfam" id="TIGR00675">
    <property type="entry name" value="dcm"/>
    <property type="match status" value="1"/>
</dbReference>
<dbReference type="InterPro" id="IPR050390">
    <property type="entry name" value="C5-Methyltransferase"/>
</dbReference>
<dbReference type="PRINTS" id="PR00105">
    <property type="entry name" value="C5METTRFRASE"/>
</dbReference>
<dbReference type="GO" id="GO:0008168">
    <property type="term" value="F:methyltransferase activity"/>
    <property type="evidence" value="ECO:0007669"/>
    <property type="project" value="UniProtKB-KW"/>
</dbReference>
<dbReference type="InterPro" id="IPR001525">
    <property type="entry name" value="C5_MeTfrase"/>
</dbReference>
<name>A0ABQ3C7U4_9FLAO</name>
<evidence type="ECO:0000256" key="3">
    <source>
        <dbReference type="ARBA" id="ARBA00022691"/>
    </source>
</evidence>
<dbReference type="GeneID" id="94370468"/>
<keyword evidence="2 6" id="KW-0808">Transferase</keyword>
<dbReference type="PROSITE" id="PS00095">
    <property type="entry name" value="C5_MTASE_2"/>
    <property type="match status" value="1"/>
</dbReference>
<dbReference type="PROSITE" id="PS00094">
    <property type="entry name" value="C5_MTASE_1"/>
    <property type="match status" value="1"/>
</dbReference>
<dbReference type="EMBL" id="BMWY01000013">
    <property type="protein sequence ID" value="GGZ64993.1"/>
    <property type="molecule type" value="Genomic_DNA"/>
</dbReference>